<evidence type="ECO:0000256" key="1">
    <source>
        <dbReference type="ARBA" id="ARBA00001974"/>
    </source>
</evidence>
<evidence type="ECO:0000256" key="12">
    <source>
        <dbReference type="ARBA" id="ARBA00030351"/>
    </source>
</evidence>
<dbReference type="STRING" id="1835702.A0A1F5LD78"/>
<evidence type="ECO:0000256" key="7">
    <source>
        <dbReference type="ARBA" id="ARBA00022630"/>
    </source>
</evidence>
<evidence type="ECO:0000256" key="9">
    <source>
        <dbReference type="ARBA" id="ARBA00022857"/>
    </source>
</evidence>
<keyword evidence="16" id="KW-1185">Reference proteome</keyword>
<reference evidence="15 16" key="1">
    <citation type="journal article" date="2016" name="Sci. Rep.">
        <title>Penicillium arizonense, a new, genome sequenced fungal species, reveals a high chemical diversity in secreted metabolites.</title>
        <authorList>
            <person name="Grijseels S."/>
            <person name="Nielsen J.C."/>
            <person name="Randelovic M."/>
            <person name="Nielsen J."/>
            <person name="Nielsen K.F."/>
            <person name="Workman M."/>
            <person name="Frisvad J.C."/>
        </authorList>
    </citation>
    <scope>NUCLEOTIDE SEQUENCE [LARGE SCALE GENOMIC DNA]</scope>
    <source>
        <strain evidence="15 16">CBS 141311</strain>
    </source>
</reference>
<dbReference type="OrthoDB" id="66881at2759"/>
<dbReference type="EC" id="1.14.13.196" evidence="5"/>
<comment type="cofactor">
    <cofactor evidence="1">
        <name>FAD</name>
        <dbReference type="ChEBI" id="CHEBI:57692"/>
    </cofactor>
</comment>
<evidence type="ECO:0000313" key="15">
    <source>
        <dbReference type="EMBL" id="OGE51162.1"/>
    </source>
</evidence>
<dbReference type="SUPFAM" id="SSF51905">
    <property type="entry name" value="FAD/NAD(P)-binding domain"/>
    <property type="match status" value="2"/>
</dbReference>
<evidence type="ECO:0000256" key="8">
    <source>
        <dbReference type="ARBA" id="ARBA00022827"/>
    </source>
</evidence>
<evidence type="ECO:0000256" key="13">
    <source>
        <dbReference type="ARBA" id="ARBA00047598"/>
    </source>
</evidence>
<comment type="pathway">
    <text evidence="2">Siderophore biosynthesis.</text>
</comment>
<dbReference type="Pfam" id="PF13450">
    <property type="entry name" value="NAD_binding_8"/>
    <property type="match status" value="1"/>
</dbReference>
<dbReference type="Gene3D" id="3.50.50.60">
    <property type="entry name" value="FAD/NAD(P)-binding domain"/>
    <property type="match status" value="2"/>
</dbReference>
<dbReference type="PANTHER" id="PTHR43098:SF3">
    <property type="entry name" value="L-ORNITHINE N(5)-MONOOXYGENASE-RELATED"/>
    <property type="match status" value="1"/>
</dbReference>
<dbReference type="InterPro" id="IPR025700">
    <property type="entry name" value="Lys/Orn_oxygenase"/>
</dbReference>
<keyword evidence="8" id="KW-0274">FAD</keyword>
<gene>
    <name evidence="15" type="ORF">PENARI_c014G09269</name>
</gene>
<comment type="similarity">
    <text evidence="4">Belongs to the FAD-binding monooxygenase family.</text>
</comment>
<evidence type="ECO:0000256" key="5">
    <source>
        <dbReference type="ARBA" id="ARBA00012881"/>
    </source>
</evidence>
<accession>A0A1F5LD78</accession>
<evidence type="ECO:0000256" key="3">
    <source>
        <dbReference type="ARBA" id="ARBA00007588"/>
    </source>
</evidence>
<protein>
    <recommendedName>
        <fullName evidence="6">L-ornithine N(5)-monooxygenase</fullName>
        <ecNumber evidence="5">1.14.13.196</ecNumber>
    </recommendedName>
    <alternativeName>
        <fullName evidence="12">L-ornithine N(5)-oxygenase</fullName>
    </alternativeName>
</protein>
<comment type="similarity">
    <text evidence="3">Belongs to the lysine N(6)-hydroxylase/L-ornithine N(5)-oxygenase family.</text>
</comment>
<name>A0A1F5LD78_PENAI</name>
<dbReference type="InterPro" id="IPR036188">
    <property type="entry name" value="FAD/NAD-bd_sf"/>
</dbReference>
<evidence type="ECO:0000256" key="6">
    <source>
        <dbReference type="ARBA" id="ARBA00018612"/>
    </source>
</evidence>
<keyword evidence="10" id="KW-0560">Oxidoreductase</keyword>
<dbReference type="GO" id="GO:0004497">
    <property type="term" value="F:monooxygenase activity"/>
    <property type="evidence" value="ECO:0007669"/>
    <property type="project" value="UniProtKB-KW"/>
</dbReference>
<evidence type="ECO:0000256" key="14">
    <source>
        <dbReference type="ARBA" id="ARBA00049248"/>
    </source>
</evidence>
<proteinExistence type="inferred from homology"/>
<evidence type="ECO:0000256" key="11">
    <source>
        <dbReference type="ARBA" id="ARBA00023033"/>
    </source>
</evidence>
<dbReference type="PANTHER" id="PTHR43098">
    <property type="entry name" value="L-ORNITHINE N(5)-MONOOXYGENASE-RELATED"/>
    <property type="match status" value="1"/>
</dbReference>
<comment type="caution">
    <text evidence="15">The sequence shown here is derived from an EMBL/GenBank/DDBJ whole genome shotgun (WGS) entry which is preliminary data.</text>
</comment>
<dbReference type="AlphaFoldDB" id="A0A1F5LD78"/>
<comment type="catalytic activity">
    <reaction evidence="13">
        <text>L-ornithine + NADPH + O2 = N(5)-hydroxy-L-ornithine + NADP(+) + H2O</text>
        <dbReference type="Rhea" id="RHEA:41508"/>
        <dbReference type="ChEBI" id="CHEBI:15377"/>
        <dbReference type="ChEBI" id="CHEBI:15379"/>
        <dbReference type="ChEBI" id="CHEBI:46911"/>
        <dbReference type="ChEBI" id="CHEBI:57783"/>
        <dbReference type="ChEBI" id="CHEBI:58349"/>
        <dbReference type="ChEBI" id="CHEBI:78275"/>
        <dbReference type="EC" id="1.14.13.196"/>
    </reaction>
</comment>
<dbReference type="Pfam" id="PF13434">
    <property type="entry name" value="Lys_Orn_oxgnase"/>
    <property type="match status" value="1"/>
</dbReference>
<sequence>MSVLAYPNAPTEELDALIVGAGFSGCYLLHKLRDELNLKVKIFETGSSLGGTWHWNRYPGARVDCPVPGYELSMEGAWKHWTWKEKYPSWEELQAYFAHIDQELSISKDCYFNHEVVSAQFLPDERKWAVATRGRVILAKWLIPAIGFAAKQYVPDWDGLETFRGKVYHSSAWPEEGVNVEGQKVAVIGTGSTGIQIGQQWAKDAAETFVFQRTPNTCLPMRQEQLDAVQQQDRGNRLASFANSRTTFGGLPYDYLPRNSTDDSSGEREATYERLYEEGGLKLWNGSYKDLMVNHTVNREVYDFWAKKTRARINDPKLKDLLAPLEPLHAFGAKRPSLEQDYYEQFNKPNVHLVSIKNNPISELRPEGIVTADGKLHAVDIIAIATGFDSVTGGIKKMGIKDADGIELGKRWDEGIYTYLGLMVSRCPNMFLPYSAHSPSVFSNGPTTIEIQTSWIVEMIKNAEREGIQEIDVKKQAEQAWRDEILEVADKTLLPTTNSWYMGSNIPGKPVEPLFYVGGLPRYQEKCAEALTNNWEDFIKV</sequence>
<evidence type="ECO:0000256" key="4">
    <source>
        <dbReference type="ARBA" id="ARBA00010139"/>
    </source>
</evidence>
<dbReference type="Proteomes" id="UP000177622">
    <property type="component" value="Unassembled WGS sequence"/>
</dbReference>
<dbReference type="EMBL" id="LXJU01000014">
    <property type="protein sequence ID" value="OGE51162.1"/>
    <property type="molecule type" value="Genomic_DNA"/>
</dbReference>
<keyword evidence="9" id="KW-0521">NADP</keyword>
<evidence type="ECO:0000256" key="10">
    <source>
        <dbReference type="ARBA" id="ARBA00023002"/>
    </source>
</evidence>
<dbReference type="GeneID" id="34578322"/>
<keyword evidence="7" id="KW-0285">Flavoprotein</keyword>
<comment type="catalytic activity">
    <reaction evidence="14">
        <text>L-ornithine + NADH + O2 = N(5)-hydroxy-L-ornithine + NAD(+) + H2O</text>
        <dbReference type="Rhea" id="RHEA:41512"/>
        <dbReference type="ChEBI" id="CHEBI:15377"/>
        <dbReference type="ChEBI" id="CHEBI:15379"/>
        <dbReference type="ChEBI" id="CHEBI:46911"/>
        <dbReference type="ChEBI" id="CHEBI:57540"/>
        <dbReference type="ChEBI" id="CHEBI:57945"/>
        <dbReference type="ChEBI" id="CHEBI:78275"/>
        <dbReference type="EC" id="1.14.13.196"/>
    </reaction>
</comment>
<evidence type="ECO:0000313" key="16">
    <source>
        <dbReference type="Proteomes" id="UP000177622"/>
    </source>
</evidence>
<keyword evidence="11" id="KW-0503">Monooxygenase</keyword>
<evidence type="ECO:0000256" key="2">
    <source>
        <dbReference type="ARBA" id="ARBA00004924"/>
    </source>
</evidence>
<dbReference type="InterPro" id="IPR050775">
    <property type="entry name" value="FAD-binding_Monooxygenases"/>
</dbReference>
<dbReference type="RefSeq" id="XP_022486607.1">
    <property type="nucleotide sequence ID" value="XM_022633588.1"/>
</dbReference>
<organism evidence="15 16">
    <name type="scientific">Penicillium arizonense</name>
    <dbReference type="NCBI Taxonomy" id="1835702"/>
    <lineage>
        <taxon>Eukaryota</taxon>
        <taxon>Fungi</taxon>
        <taxon>Dikarya</taxon>
        <taxon>Ascomycota</taxon>
        <taxon>Pezizomycotina</taxon>
        <taxon>Eurotiomycetes</taxon>
        <taxon>Eurotiomycetidae</taxon>
        <taxon>Eurotiales</taxon>
        <taxon>Aspergillaceae</taxon>
        <taxon>Penicillium</taxon>
    </lineage>
</organism>